<evidence type="ECO:0000256" key="4">
    <source>
        <dbReference type="ARBA" id="ARBA00018070"/>
    </source>
</evidence>
<keyword evidence="9" id="KW-0472">Membrane</keyword>
<protein>
    <recommendedName>
        <fullName evidence="4">Autophagy-related protein 2</fullName>
    </recommendedName>
</protein>
<dbReference type="Pfam" id="PF13329">
    <property type="entry name" value="ATG2_CAD"/>
    <property type="match status" value="1"/>
</dbReference>
<evidence type="ECO:0000256" key="3">
    <source>
        <dbReference type="ARBA" id="ARBA00009714"/>
    </source>
</evidence>
<keyword evidence="5" id="KW-0813">Transport</keyword>
<dbReference type="InterPro" id="IPR026849">
    <property type="entry name" value="ATG2"/>
</dbReference>
<dbReference type="EMBL" id="LAVV01010432">
    <property type="protein sequence ID" value="KNZ49045.1"/>
    <property type="molecule type" value="Genomic_DNA"/>
</dbReference>
<dbReference type="GO" id="GO:0032266">
    <property type="term" value="F:phosphatidylinositol-3-phosphate binding"/>
    <property type="evidence" value="ECO:0007669"/>
    <property type="project" value="TreeGrafter"/>
</dbReference>
<dbReference type="GO" id="GO:0043495">
    <property type="term" value="F:protein-membrane adaptor activity"/>
    <property type="evidence" value="ECO:0007669"/>
    <property type="project" value="TreeGrafter"/>
</dbReference>
<dbReference type="GO" id="GO:0061908">
    <property type="term" value="C:phagophore"/>
    <property type="evidence" value="ECO:0007669"/>
    <property type="project" value="TreeGrafter"/>
</dbReference>
<dbReference type="GO" id="GO:0006869">
    <property type="term" value="P:lipid transport"/>
    <property type="evidence" value="ECO:0007669"/>
    <property type="project" value="UniProtKB-KW"/>
</dbReference>
<comment type="caution">
    <text evidence="13">The sequence shown here is derived from an EMBL/GenBank/DDBJ whole genome shotgun (WGS) entry which is preliminary data.</text>
</comment>
<evidence type="ECO:0000313" key="13">
    <source>
        <dbReference type="EMBL" id="KNZ49045.1"/>
    </source>
</evidence>
<comment type="similarity">
    <text evidence="3">Belongs to the ATG2 family.</text>
</comment>
<sequence length="231" mass="25892">MVDSFFWTTNPSGLINWLSRKVKGLNGQIPFISKAQVFFNILELTGKIGKLLQETWTPDVKANQLEDVISGIGPMQLVVNLRKKIVDLVLLPIEEMKKKDGHLNSGIQRGTSPFAKNTTLEVINPMPFSKHSSSQREARPRITYHCIGKMALSLQVNRKKLSLCSRAPLTCLISHMWIVCYPPIGEDEIQANIKKISKGIRYQRDHQQDAQALGTLVALVWAVNPVGLILL</sequence>
<dbReference type="GO" id="GO:0000422">
    <property type="term" value="P:autophagy of mitochondrion"/>
    <property type="evidence" value="ECO:0007669"/>
    <property type="project" value="TreeGrafter"/>
</dbReference>
<evidence type="ECO:0000256" key="1">
    <source>
        <dbReference type="ARBA" id="ARBA00004406"/>
    </source>
</evidence>
<dbReference type="GO" id="GO:0005789">
    <property type="term" value="C:endoplasmic reticulum membrane"/>
    <property type="evidence" value="ECO:0007669"/>
    <property type="project" value="UniProtKB-SubCell"/>
</dbReference>
<keyword evidence="7" id="KW-0072">Autophagy</keyword>
<dbReference type="PANTHER" id="PTHR13190:SF1">
    <property type="entry name" value="AUTOPHAGY-RELATED 2, ISOFORM A"/>
    <property type="match status" value="1"/>
</dbReference>
<evidence type="ECO:0000256" key="9">
    <source>
        <dbReference type="ARBA" id="ARBA00023136"/>
    </source>
</evidence>
<dbReference type="AlphaFoldDB" id="A0A0L6UMH8"/>
<dbReference type="VEuPathDB" id="FungiDB:VP01_5240g2"/>
<dbReference type="STRING" id="27349.A0A0L6UMH8"/>
<proteinExistence type="inferred from homology"/>
<dbReference type="GO" id="GO:0034045">
    <property type="term" value="C:phagophore assembly site membrane"/>
    <property type="evidence" value="ECO:0007669"/>
    <property type="project" value="UniProtKB-SubCell"/>
</dbReference>
<evidence type="ECO:0000256" key="2">
    <source>
        <dbReference type="ARBA" id="ARBA00004623"/>
    </source>
</evidence>
<keyword evidence="14" id="KW-1185">Reference proteome</keyword>
<comment type="subcellular location">
    <subcellularLocation>
        <location evidence="1">Endoplasmic reticulum membrane</location>
        <topology evidence="1">Peripheral membrane protein</topology>
    </subcellularLocation>
    <subcellularLocation>
        <location evidence="2">Preautophagosomal structure membrane</location>
        <topology evidence="2">Peripheral membrane protein</topology>
    </subcellularLocation>
</comment>
<keyword evidence="8" id="KW-0445">Lipid transport</keyword>
<comment type="catalytic activity">
    <reaction evidence="12">
        <text>a 1,2-diacyl-sn-glycero-3-phosphocholine(in) = a 1,2-diacyl-sn-glycero-3-phosphocholine(out)</text>
        <dbReference type="Rhea" id="RHEA:38571"/>
        <dbReference type="ChEBI" id="CHEBI:57643"/>
    </reaction>
</comment>
<evidence type="ECO:0000256" key="8">
    <source>
        <dbReference type="ARBA" id="ARBA00023055"/>
    </source>
</evidence>
<comment type="catalytic activity">
    <reaction evidence="10">
        <text>a 1,2-diacyl-sn-glycero-3-phospho-L-serine(in) = a 1,2-diacyl-sn-glycero-3-phospho-L-serine(out)</text>
        <dbReference type="Rhea" id="RHEA:38663"/>
        <dbReference type="ChEBI" id="CHEBI:57262"/>
    </reaction>
</comment>
<dbReference type="PANTHER" id="PTHR13190">
    <property type="entry name" value="AUTOPHAGY-RELATED 2, ISOFORM A"/>
    <property type="match status" value="1"/>
</dbReference>
<evidence type="ECO:0000256" key="6">
    <source>
        <dbReference type="ARBA" id="ARBA00022824"/>
    </source>
</evidence>
<name>A0A0L6UMH8_9BASI</name>
<evidence type="ECO:0000313" key="14">
    <source>
        <dbReference type="Proteomes" id="UP000037035"/>
    </source>
</evidence>
<dbReference type="GO" id="GO:0061709">
    <property type="term" value="P:reticulophagy"/>
    <property type="evidence" value="ECO:0007669"/>
    <property type="project" value="TreeGrafter"/>
</dbReference>
<evidence type="ECO:0000256" key="10">
    <source>
        <dbReference type="ARBA" id="ARBA00024479"/>
    </source>
</evidence>
<gene>
    <name evidence="13" type="ORF">VP01_5240g2</name>
</gene>
<evidence type="ECO:0000256" key="7">
    <source>
        <dbReference type="ARBA" id="ARBA00023006"/>
    </source>
</evidence>
<evidence type="ECO:0000256" key="12">
    <source>
        <dbReference type="ARBA" id="ARBA00024631"/>
    </source>
</evidence>
<accession>A0A0L6UMH8</accession>
<dbReference type="OrthoDB" id="18982at2759"/>
<keyword evidence="6" id="KW-0256">Endoplasmic reticulum</keyword>
<evidence type="ECO:0000256" key="11">
    <source>
        <dbReference type="ARBA" id="ARBA00024615"/>
    </source>
</evidence>
<dbReference type="Proteomes" id="UP000037035">
    <property type="component" value="Unassembled WGS sequence"/>
</dbReference>
<evidence type="ECO:0000256" key="5">
    <source>
        <dbReference type="ARBA" id="ARBA00022448"/>
    </source>
</evidence>
<dbReference type="GO" id="GO:0000045">
    <property type="term" value="P:autophagosome assembly"/>
    <property type="evidence" value="ECO:0007669"/>
    <property type="project" value="TreeGrafter"/>
</dbReference>
<dbReference type="GO" id="GO:0034727">
    <property type="term" value="P:piecemeal microautophagy of the nucleus"/>
    <property type="evidence" value="ECO:0007669"/>
    <property type="project" value="TreeGrafter"/>
</dbReference>
<comment type="catalytic activity">
    <reaction evidence="11">
        <text>a 1,2-diacyl-sn-glycero-3-phosphoethanolamine(in) = a 1,2-diacyl-sn-glycero-3-phosphoethanolamine(out)</text>
        <dbReference type="Rhea" id="RHEA:38895"/>
        <dbReference type="ChEBI" id="CHEBI:64612"/>
    </reaction>
</comment>
<reference evidence="13 14" key="1">
    <citation type="submission" date="2015-08" db="EMBL/GenBank/DDBJ databases">
        <title>Next Generation Sequencing and Analysis of the Genome of Puccinia sorghi L Schw, the Causal Agent of Maize Common Rust.</title>
        <authorList>
            <person name="Rochi L."/>
            <person name="Burguener G."/>
            <person name="Darino M."/>
            <person name="Turjanski A."/>
            <person name="Kreff E."/>
            <person name="Dieguez M.J."/>
            <person name="Sacco F."/>
        </authorList>
    </citation>
    <scope>NUCLEOTIDE SEQUENCE [LARGE SCALE GENOMIC DNA]</scope>
    <source>
        <strain evidence="13 14">RO10H11247</strain>
    </source>
</reference>
<organism evidence="13 14">
    <name type="scientific">Puccinia sorghi</name>
    <dbReference type="NCBI Taxonomy" id="27349"/>
    <lineage>
        <taxon>Eukaryota</taxon>
        <taxon>Fungi</taxon>
        <taxon>Dikarya</taxon>
        <taxon>Basidiomycota</taxon>
        <taxon>Pucciniomycotina</taxon>
        <taxon>Pucciniomycetes</taxon>
        <taxon>Pucciniales</taxon>
        <taxon>Pucciniaceae</taxon>
        <taxon>Puccinia</taxon>
    </lineage>
</organism>
<dbReference type="GO" id="GO:0061723">
    <property type="term" value="P:glycophagy"/>
    <property type="evidence" value="ECO:0007669"/>
    <property type="project" value="TreeGrafter"/>
</dbReference>